<dbReference type="OrthoDB" id="9890384at2"/>
<dbReference type="RefSeq" id="WP_145287064.1">
    <property type="nucleotide sequence ID" value="NZ_CP036291.1"/>
</dbReference>
<evidence type="ECO:0000313" key="2">
    <source>
        <dbReference type="Proteomes" id="UP000317429"/>
    </source>
</evidence>
<dbReference type="AlphaFoldDB" id="A0A518DEB5"/>
<accession>A0A518DEB5</accession>
<reference evidence="1 2" key="1">
    <citation type="submission" date="2019-02" db="EMBL/GenBank/DDBJ databases">
        <title>Deep-cultivation of Planctomycetes and their phenomic and genomic characterization uncovers novel biology.</title>
        <authorList>
            <person name="Wiegand S."/>
            <person name="Jogler M."/>
            <person name="Boedeker C."/>
            <person name="Pinto D."/>
            <person name="Vollmers J."/>
            <person name="Rivas-Marin E."/>
            <person name="Kohn T."/>
            <person name="Peeters S.H."/>
            <person name="Heuer A."/>
            <person name="Rast P."/>
            <person name="Oberbeckmann S."/>
            <person name="Bunk B."/>
            <person name="Jeske O."/>
            <person name="Meyerdierks A."/>
            <person name="Storesund J.E."/>
            <person name="Kallscheuer N."/>
            <person name="Luecker S."/>
            <person name="Lage O.M."/>
            <person name="Pohl T."/>
            <person name="Merkel B.J."/>
            <person name="Hornburger P."/>
            <person name="Mueller R.-W."/>
            <person name="Bruemmer F."/>
            <person name="Labrenz M."/>
            <person name="Spormann A.M."/>
            <person name="Op den Camp H."/>
            <person name="Overmann J."/>
            <person name="Amann R."/>
            <person name="Jetten M.S.M."/>
            <person name="Mascher T."/>
            <person name="Medema M.H."/>
            <person name="Devos D.P."/>
            <person name="Kaster A.-K."/>
            <person name="Ovreas L."/>
            <person name="Rohde M."/>
            <person name="Galperin M.Y."/>
            <person name="Jogler C."/>
        </authorList>
    </citation>
    <scope>NUCLEOTIDE SEQUENCE [LARGE SCALE GENOMIC DNA]</scope>
    <source>
        <strain evidence="1 2">Pla175</strain>
    </source>
</reference>
<protein>
    <submittedName>
        <fullName evidence="1">Uncharacterized protein</fullName>
    </submittedName>
</protein>
<dbReference type="EMBL" id="CP036291">
    <property type="protein sequence ID" value="QDU89818.1"/>
    <property type="molecule type" value="Genomic_DNA"/>
</dbReference>
<organism evidence="1 2">
    <name type="scientific">Pirellulimonas nuda</name>
    <dbReference type="NCBI Taxonomy" id="2528009"/>
    <lineage>
        <taxon>Bacteria</taxon>
        <taxon>Pseudomonadati</taxon>
        <taxon>Planctomycetota</taxon>
        <taxon>Planctomycetia</taxon>
        <taxon>Pirellulales</taxon>
        <taxon>Lacipirellulaceae</taxon>
        <taxon>Pirellulimonas</taxon>
    </lineage>
</organism>
<proteinExistence type="predicted"/>
<dbReference type="Proteomes" id="UP000317429">
    <property type="component" value="Chromosome"/>
</dbReference>
<gene>
    <name evidence="1" type="ORF">Pla175_32140</name>
</gene>
<keyword evidence="2" id="KW-1185">Reference proteome</keyword>
<evidence type="ECO:0000313" key="1">
    <source>
        <dbReference type="EMBL" id="QDU89818.1"/>
    </source>
</evidence>
<sequence>MSSTPIQPSPEAPTFVGQLRNGGFNTPLYRLTIYPDRLVFRYRTEKVIPKHGVESVCLHRAPVIGWVYPSGVRFWHQSPDFHPRLIFNTLRSRRLIRELERLGYPVSPE</sequence>
<name>A0A518DEB5_9BACT</name>
<dbReference type="KEGG" id="pnd:Pla175_32140"/>